<accession>A0A377HKV4</accession>
<dbReference type="STRING" id="673.AL542_10755"/>
<dbReference type="AlphaFoldDB" id="A0A377HKV4"/>
<organism evidence="1 2">
    <name type="scientific">Grimontia hollisae</name>
    <name type="common">Vibrio hollisae</name>
    <dbReference type="NCBI Taxonomy" id="673"/>
    <lineage>
        <taxon>Bacteria</taxon>
        <taxon>Pseudomonadati</taxon>
        <taxon>Pseudomonadota</taxon>
        <taxon>Gammaproteobacteria</taxon>
        <taxon>Vibrionales</taxon>
        <taxon>Vibrionaceae</taxon>
        <taxon>Grimontia</taxon>
    </lineage>
</organism>
<dbReference type="GeneID" id="58896402"/>
<evidence type="ECO:0000313" key="2">
    <source>
        <dbReference type="Proteomes" id="UP000254512"/>
    </source>
</evidence>
<protein>
    <submittedName>
        <fullName evidence="1">Uncharacterized protein</fullName>
    </submittedName>
</protein>
<reference evidence="1 2" key="1">
    <citation type="submission" date="2018-06" db="EMBL/GenBank/DDBJ databases">
        <authorList>
            <consortium name="Pathogen Informatics"/>
            <person name="Doyle S."/>
        </authorList>
    </citation>
    <scope>NUCLEOTIDE SEQUENCE [LARGE SCALE GENOMIC DNA]</scope>
    <source>
        <strain evidence="1 2">NCTC11645</strain>
    </source>
</reference>
<dbReference type="Proteomes" id="UP000254512">
    <property type="component" value="Unassembled WGS sequence"/>
</dbReference>
<gene>
    <name evidence="1" type="ORF">NCTC11645_01100</name>
</gene>
<dbReference type="EMBL" id="UGHD01000002">
    <property type="protein sequence ID" value="STO56726.1"/>
    <property type="molecule type" value="Genomic_DNA"/>
</dbReference>
<proteinExistence type="predicted"/>
<evidence type="ECO:0000313" key="1">
    <source>
        <dbReference type="EMBL" id="STO56726.1"/>
    </source>
</evidence>
<dbReference type="KEGG" id="gho:AL542_10755"/>
<name>A0A377HKV4_GRIHO</name>
<sequence>MNNFLAIFLSADGAIVRHADTAEVMNIQLGEFESKDIAIQQAMQQLDCPENVNNVLLKGQNQGGFLVVDAQEFASV</sequence>
<dbReference type="RefSeq" id="WP_005501129.1">
    <property type="nucleotide sequence ID" value="NZ_CP014056.2"/>
</dbReference>